<sequence>MTDSIPVGAVGTRTWIVDSTRTIQRGPAEVFSTPNMVLLMEEAAMDALSPFITTSQETVGSTVDVAHVAATPVGMTVTATATVTEVDRRRVAFEVEARDEVEVIGRGTHERFVIELDPFVARLAKKNQK</sequence>
<name>A0A378TN34_9MYCO</name>
<dbReference type="Proteomes" id="UP000254978">
    <property type="component" value="Unassembled WGS sequence"/>
</dbReference>
<feature type="active site" evidence="1">
    <location>
        <position position="41"/>
    </location>
</feature>
<dbReference type="OrthoDB" id="6902891at2"/>
<reference evidence="4 5" key="1">
    <citation type="submission" date="2018-06" db="EMBL/GenBank/DDBJ databases">
        <authorList>
            <consortium name="Pathogen Informatics"/>
            <person name="Doyle S."/>
        </authorList>
    </citation>
    <scope>NUCLEOTIDE SEQUENCE [LARGE SCALE GENOMIC DNA]</scope>
    <source>
        <strain evidence="4 5">NCTC10821</strain>
    </source>
</reference>
<accession>A0A378TN34</accession>
<dbReference type="InterPro" id="IPR054485">
    <property type="entry name" value="FlK-like_dom"/>
</dbReference>
<feature type="binding site" evidence="2">
    <location>
        <position position="60"/>
    </location>
    <ligand>
        <name>substrate</name>
    </ligand>
</feature>
<evidence type="ECO:0000313" key="5">
    <source>
        <dbReference type="Proteomes" id="UP000254978"/>
    </source>
</evidence>
<evidence type="ECO:0000256" key="1">
    <source>
        <dbReference type="PIRSR" id="PIRSR014972-1"/>
    </source>
</evidence>
<proteinExistence type="predicted"/>
<evidence type="ECO:0000256" key="2">
    <source>
        <dbReference type="PIRSR" id="PIRSR014972-2"/>
    </source>
</evidence>
<feature type="binding site" evidence="2">
    <location>
        <position position="60"/>
    </location>
    <ligand>
        <name>CoA</name>
        <dbReference type="ChEBI" id="CHEBI:57287"/>
    </ligand>
</feature>
<organism evidence="4 5">
    <name type="scientific">Mycolicibacterium tokaiense</name>
    <dbReference type="NCBI Taxonomy" id="39695"/>
    <lineage>
        <taxon>Bacteria</taxon>
        <taxon>Bacillati</taxon>
        <taxon>Actinomycetota</taxon>
        <taxon>Actinomycetes</taxon>
        <taxon>Mycobacteriales</taxon>
        <taxon>Mycobacteriaceae</taxon>
        <taxon>Mycolicibacterium</taxon>
    </lineage>
</organism>
<dbReference type="InterPro" id="IPR025540">
    <property type="entry name" value="FlK"/>
</dbReference>
<protein>
    <recommendedName>
        <fullName evidence="3">Fluoroacetyl-CoA-specific thioesterase-like domain-containing protein</fullName>
    </recommendedName>
</protein>
<evidence type="ECO:0000313" key="4">
    <source>
        <dbReference type="EMBL" id="STZ62202.1"/>
    </source>
</evidence>
<dbReference type="PANTHER" id="PTHR36934">
    <property type="entry name" value="BLR0278 PROTEIN"/>
    <property type="match status" value="1"/>
</dbReference>
<dbReference type="Pfam" id="PF22636">
    <property type="entry name" value="FlK"/>
    <property type="match status" value="1"/>
</dbReference>
<keyword evidence="5" id="KW-1185">Reference proteome</keyword>
<gene>
    <name evidence="4" type="ORF">NCTC10821_05767</name>
</gene>
<feature type="domain" description="Fluoroacetyl-CoA-specific thioesterase-like" evidence="3">
    <location>
        <begin position="25"/>
        <end position="115"/>
    </location>
</feature>
<feature type="active site" evidence="1">
    <location>
        <position position="67"/>
    </location>
</feature>
<dbReference type="PIRSF" id="PIRSF014972">
    <property type="entry name" value="FlK"/>
    <property type="match status" value="1"/>
</dbReference>
<dbReference type="SUPFAM" id="SSF54637">
    <property type="entry name" value="Thioesterase/thiol ester dehydrase-isomerase"/>
    <property type="match status" value="1"/>
</dbReference>
<dbReference type="Gene3D" id="3.10.129.10">
    <property type="entry name" value="Hotdog Thioesterase"/>
    <property type="match status" value="1"/>
</dbReference>
<feature type="binding site" evidence="2">
    <location>
        <position position="111"/>
    </location>
    <ligand>
        <name>substrate</name>
    </ligand>
</feature>
<feature type="active site" evidence="1">
    <location>
        <position position="33"/>
    </location>
</feature>
<dbReference type="InterPro" id="IPR029069">
    <property type="entry name" value="HotDog_dom_sf"/>
</dbReference>
<evidence type="ECO:0000259" key="3">
    <source>
        <dbReference type="Pfam" id="PF22636"/>
    </source>
</evidence>
<dbReference type="RefSeq" id="WP_115280952.1">
    <property type="nucleotide sequence ID" value="NZ_AP022600.1"/>
</dbReference>
<dbReference type="PANTHER" id="PTHR36934:SF1">
    <property type="entry name" value="THIOESTERASE DOMAIN-CONTAINING PROTEIN"/>
    <property type="match status" value="1"/>
</dbReference>
<dbReference type="EMBL" id="UGQT01000001">
    <property type="protein sequence ID" value="STZ62202.1"/>
    <property type="molecule type" value="Genomic_DNA"/>
</dbReference>
<dbReference type="AlphaFoldDB" id="A0A378TN34"/>